<dbReference type="SUPFAM" id="SSF51161">
    <property type="entry name" value="Trimeric LpxA-like enzymes"/>
    <property type="match status" value="1"/>
</dbReference>
<dbReference type="Gene3D" id="2.160.10.10">
    <property type="entry name" value="Hexapeptide repeat proteins"/>
    <property type="match status" value="1"/>
</dbReference>
<comment type="similarity">
    <text evidence="1">Belongs to the transferase hexapeptide repeat family.</text>
</comment>
<name>A0A518HLA5_9BACT</name>
<evidence type="ECO:0000313" key="3">
    <source>
        <dbReference type="Proteomes" id="UP000319004"/>
    </source>
</evidence>
<dbReference type="AlphaFoldDB" id="A0A518HLA5"/>
<sequence length="95" mass="10303">MIPGVTVGDGAIIGARSVVAKDVPPYTVVAGNPARPVKKRFDDNITKTLLEICWWDWPLEKIESNIEAIMGADIKALKQTHDEDDGGTTAHRSSC</sequence>
<proteinExistence type="inferred from homology"/>
<dbReference type="EC" id="2.3.1.28" evidence="2"/>
<reference evidence="2 3" key="1">
    <citation type="submission" date="2019-03" db="EMBL/GenBank/DDBJ databases">
        <title>Deep-cultivation of Planctomycetes and their phenomic and genomic characterization uncovers novel biology.</title>
        <authorList>
            <person name="Wiegand S."/>
            <person name="Jogler M."/>
            <person name="Boedeker C."/>
            <person name="Pinto D."/>
            <person name="Vollmers J."/>
            <person name="Rivas-Marin E."/>
            <person name="Kohn T."/>
            <person name="Peeters S.H."/>
            <person name="Heuer A."/>
            <person name="Rast P."/>
            <person name="Oberbeckmann S."/>
            <person name="Bunk B."/>
            <person name="Jeske O."/>
            <person name="Meyerdierks A."/>
            <person name="Storesund J.E."/>
            <person name="Kallscheuer N."/>
            <person name="Luecker S."/>
            <person name="Lage O.M."/>
            <person name="Pohl T."/>
            <person name="Merkel B.J."/>
            <person name="Hornburger P."/>
            <person name="Mueller R.-W."/>
            <person name="Bruemmer F."/>
            <person name="Labrenz M."/>
            <person name="Spormann A.M."/>
            <person name="Op den Camp H."/>
            <person name="Overmann J."/>
            <person name="Amann R."/>
            <person name="Jetten M.S.M."/>
            <person name="Mascher T."/>
            <person name="Medema M.H."/>
            <person name="Devos D.P."/>
            <person name="Kaster A.-K."/>
            <person name="Ovreas L."/>
            <person name="Rohde M."/>
            <person name="Galperin M.Y."/>
            <person name="Jogler C."/>
        </authorList>
    </citation>
    <scope>NUCLEOTIDE SEQUENCE [LARGE SCALE GENOMIC DNA]</scope>
    <source>
        <strain evidence="2 3">Enr13</strain>
    </source>
</reference>
<dbReference type="InterPro" id="IPR011004">
    <property type="entry name" value="Trimer_LpxA-like_sf"/>
</dbReference>
<dbReference type="Proteomes" id="UP000319004">
    <property type="component" value="Chromosome"/>
</dbReference>
<dbReference type="GO" id="GO:0008811">
    <property type="term" value="F:chloramphenicol O-acetyltransferase activity"/>
    <property type="evidence" value="ECO:0007669"/>
    <property type="project" value="UniProtKB-EC"/>
</dbReference>
<accession>A0A518HLA5</accession>
<protein>
    <submittedName>
        <fullName evidence="2">Chloramphenicol acetyltransferase</fullName>
        <ecNumber evidence="2">2.3.1.28</ecNumber>
    </submittedName>
</protein>
<keyword evidence="2" id="KW-0808">Transferase</keyword>
<dbReference type="KEGG" id="snep:Enr13x_14310"/>
<keyword evidence="3" id="KW-1185">Reference proteome</keyword>
<dbReference type="PANTHER" id="PTHR43300">
    <property type="entry name" value="ACETYLTRANSFERASE"/>
    <property type="match status" value="1"/>
</dbReference>
<organism evidence="2 3">
    <name type="scientific">Stieleria neptunia</name>
    <dbReference type="NCBI Taxonomy" id="2527979"/>
    <lineage>
        <taxon>Bacteria</taxon>
        <taxon>Pseudomonadati</taxon>
        <taxon>Planctomycetota</taxon>
        <taxon>Planctomycetia</taxon>
        <taxon>Pirellulales</taxon>
        <taxon>Pirellulaceae</taxon>
        <taxon>Stieleria</taxon>
    </lineage>
</organism>
<keyword evidence="2" id="KW-0012">Acyltransferase</keyword>
<dbReference type="EMBL" id="CP037423">
    <property type="protein sequence ID" value="QDV41588.1"/>
    <property type="molecule type" value="Genomic_DNA"/>
</dbReference>
<evidence type="ECO:0000256" key="1">
    <source>
        <dbReference type="ARBA" id="ARBA00007274"/>
    </source>
</evidence>
<dbReference type="InterPro" id="IPR050179">
    <property type="entry name" value="Trans_hexapeptide_repeat"/>
</dbReference>
<evidence type="ECO:0000313" key="2">
    <source>
        <dbReference type="EMBL" id="QDV41588.1"/>
    </source>
</evidence>
<dbReference type="PANTHER" id="PTHR43300:SF11">
    <property type="entry name" value="ACETYLTRANSFERASE RV3034C-RELATED"/>
    <property type="match status" value="1"/>
</dbReference>
<gene>
    <name evidence="2" type="primary">cat</name>
    <name evidence="2" type="ORF">Enr13x_14310</name>
</gene>